<dbReference type="AlphaFoldDB" id="A0A7E4URU9"/>
<evidence type="ECO:0000313" key="3">
    <source>
        <dbReference type="Proteomes" id="UP000492821"/>
    </source>
</evidence>
<accession>A0A7E4URU9</accession>
<feature type="compositionally biased region" description="Basic and acidic residues" evidence="2">
    <location>
        <begin position="13"/>
        <end position="31"/>
    </location>
</feature>
<feature type="coiled-coil region" evidence="1">
    <location>
        <begin position="207"/>
        <end position="234"/>
    </location>
</feature>
<keyword evidence="1" id="KW-0175">Coiled coil</keyword>
<evidence type="ECO:0000313" key="4">
    <source>
        <dbReference type="WBParaSite" id="Pan_g12085.t1"/>
    </source>
</evidence>
<reference evidence="3" key="1">
    <citation type="journal article" date="2013" name="Genetics">
        <title>The draft genome and transcriptome of Panagrellus redivivus are shaped by the harsh demands of a free-living lifestyle.</title>
        <authorList>
            <person name="Srinivasan J."/>
            <person name="Dillman A.R."/>
            <person name="Macchietto M.G."/>
            <person name="Heikkinen L."/>
            <person name="Lakso M."/>
            <person name="Fracchia K.M."/>
            <person name="Antoshechkin I."/>
            <person name="Mortazavi A."/>
            <person name="Wong G."/>
            <person name="Sternberg P.W."/>
        </authorList>
    </citation>
    <scope>NUCLEOTIDE SEQUENCE [LARGE SCALE GENOMIC DNA]</scope>
    <source>
        <strain evidence="3">MT8872</strain>
    </source>
</reference>
<sequence length="321" mass="35526">MAEQPKPKKTRVKSKDGAKKRGEKSQDKPPSEENVEPESNNKGKTPTGPSPHKAKTGKKVPRKKGKKGAHESNMIKIGVEVGAAVYMRCAKDRKISVNTASKEFIEHLESPAPGCLTGGQLPYTPMNVFRGFRSGLMDRVLACGPSRDPVLHRGMPAVKTNLPIALPFSIDLVVLLTIPIAPQMATKDREILQLVQAVARHHHSGYADDFEQVVEEMTRLAEILEGRNDTANRTVVLSSLMTKKNLSQKSQKQIFNALGGDVEIDREQVDSVLSQLRSRDQLSRDQAARIRDDLSTAVHDRRNGKIRAGELIRKIIKVKEL</sequence>
<keyword evidence="3" id="KW-1185">Reference proteome</keyword>
<dbReference type="Proteomes" id="UP000492821">
    <property type="component" value="Unassembled WGS sequence"/>
</dbReference>
<feature type="compositionally biased region" description="Basic residues" evidence="2">
    <location>
        <begin position="52"/>
        <end position="67"/>
    </location>
</feature>
<organism evidence="3 4">
    <name type="scientific">Panagrellus redivivus</name>
    <name type="common">Microworm</name>
    <dbReference type="NCBI Taxonomy" id="6233"/>
    <lineage>
        <taxon>Eukaryota</taxon>
        <taxon>Metazoa</taxon>
        <taxon>Ecdysozoa</taxon>
        <taxon>Nematoda</taxon>
        <taxon>Chromadorea</taxon>
        <taxon>Rhabditida</taxon>
        <taxon>Tylenchina</taxon>
        <taxon>Panagrolaimomorpha</taxon>
        <taxon>Panagrolaimoidea</taxon>
        <taxon>Panagrolaimidae</taxon>
        <taxon>Panagrellus</taxon>
    </lineage>
</organism>
<feature type="region of interest" description="Disordered" evidence="2">
    <location>
        <begin position="1"/>
        <end position="72"/>
    </location>
</feature>
<reference evidence="4" key="2">
    <citation type="submission" date="2020-10" db="UniProtKB">
        <authorList>
            <consortium name="WormBaseParasite"/>
        </authorList>
    </citation>
    <scope>IDENTIFICATION</scope>
</reference>
<evidence type="ECO:0000256" key="1">
    <source>
        <dbReference type="SAM" id="Coils"/>
    </source>
</evidence>
<evidence type="ECO:0000256" key="2">
    <source>
        <dbReference type="SAM" id="MobiDB-lite"/>
    </source>
</evidence>
<protein>
    <submittedName>
        <fullName evidence="4">GatB_Yqey domain-containing protein</fullName>
    </submittedName>
</protein>
<dbReference type="WBParaSite" id="Pan_g12085.t1">
    <property type="protein sequence ID" value="Pan_g12085.t1"/>
    <property type="gene ID" value="Pan_g12085"/>
</dbReference>
<proteinExistence type="predicted"/>
<name>A0A7E4URU9_PANRE</name>